<organism evidence="2 3">
    <name type="scientific">Candidatus Syntropharchaeum caldarium</name>
    <dbReference type="NCBI Taxonomy" id="1838285"/>
    <lineage>
        <taxon>Archaea</taxon>
        <taxon>Methanobacteriati</taxon>
        <taxon>Methanobacteriota</taxon>
        <taxon>Stenosarchaea group</taxon>
        <taxon>Methanomicrobia</taxon>
        <taxon>Methanosarcinales</taxon>
        <taxon>ANME-2 cluster</taxon>
        <taxon>Candidatus Syntropharchaeum</taxon>
    </lineage>
</organism>
<name>A0A1F2PAT2_9EURY</name>
<sequence>MKYLKDRKNELIREYKKNECKLLKIFENDKQKERYLSDLAETIKHILEEYSRVKEDTITLQKIPLLYGLLSIALEGGIKLYFISKQFEYFLEMDPSKRTLGNLKKKMSKDILNEIGEKLEYLIFVRNHFVHFPLYYTSFYNDEEIFLDVILFFVKKSGFSDFIPSELSRFRGDSYGQK</sequence>
<gene>
    <name evidence="2" type="ORF">SCAL_000039</name>
</gene>
<reference evidence="2" key="1">
    <citation type="submission" date="2016-05" db="EMBL/GenBank/DDBJ databases">
        <title>Microbial consortia oxidize butane by reversing methanogenesis.</title>
        <authorList>
            <person name="Laso-Perez R."/>
            <person name="Richter M."/>
            <person name="Wegener G."/>
            <person name="Musat F."/>
        </authorList>
    </citation>
    <scope>NUCLEOTIDE SEQUENCE [LARGE SCALE GENOMIC DNA]</scope>
    <source>
        <strain evidence="2">BOX2</strain>
    </source>
</reference>
<evidence type="ECO:0000256" key="1">
    <source>
        <dbReference type="SAM" id="Coils"/>
    </source>
</evidence>
<keyword evidence="3" id="KW-1185">Reference proteome</keyword>
<dbReference type="Proteomes" id="UP000186940">
    <property type="component" value="Unassembled WGS sequence"/>
</dbReference>
<evidence type="ECO:0000313" key="2">
    <source>
        <dbReference type="EMBL" id="OFV68363.1"/>
    </source>
</evidence>
<evidence type="ECO:0000313" key="3">
    <source>
        <dbReference type="Proteomes" id="UP000186940"/>
    </source>
</evidence>
<dbReference type="AlphaFoldDB" id="A0A1F2PAT2"/>
<comment type="caution">
    <text evidence="2">The sequence shown here is derived from an EMBL/GenBank/DDBJ whole genome shotgun (WGS) entry which is preliminary data.</text>
</comment>
<feature type="coiled-coil region" evidence="1">
    <location>
        <begin position="1"/>
        <end position="56"/>
    </location>
</feature>
<proteinExistence type="predicted"/>
<protein>
    <submittedName>
        <fullName evidence="2">Uncharacterized protein</fullName>
    </submittedName>
</protein>
<dbReference type="EMBL" id="LYOS01000001">
    <property type="protein sequence ID" value="OFV68363.1"/>
    <property type="molecule type" value="Genomic_DNA"/>
</dbReference>
<accession>A0A1F2PAT2</accession>
<keyword evidence="1" id="KW-0175">Coiled coil</keyword>
<dbReference type="STRING" id="1838285.SCAL_000039"/>